<dbReference type="Pfam" id="PF01569">
    <property type="entry name" value="PAP2"/>
    <property type="match status" value="1"/>
</dbReference>
<dbReference type="InterPro" id="IPR000326">
    <property type="entry name" value="PAP2/HPO"/>
</dbReference>
<sequence length="223" mass="23155">MRSGGMSVQSIIETVEDADIAVAHEAAEIRHHPVTQALGHLSEVADQPPMLALGAVTLAGGLLSGDRRVAEAGARLLASVALATAIKTAIKRTVVRTRPHVLADEGRYETGLMGSTDGPFSSFPSGHTADAVSAARAMARVYPGAAMPCYGAAASIAAIQIPRCAHYPSDIAAGALIGVAAEAAVDRLWPQVAPALDVTLHALDRIEPLRDVRRRVAEAVPRP</sequence>
<dbReference type="GO" id="GO:0016787">
    <property type="term" value="F:hydrolase activity"/>
    <property type="evidence" value="ECO:0007669"/>
    <property type="project" value="UniProtKB-KW"/>
</dbReference>
<dbReference type="PANTHER" id="PTHR14969">
    <property type="entry name" value="SPHINGOSINE-1-PHOSPHATE PHOSPHOHYDROLASE"/>
    <property type="match status" value="1"/>
</dbReference>
<evidence type="ECO:0000259" key="7">
    <source>
        <dbReference type="SMART" id="SM00014"/>
    </source>
</evidence>
<evidence type="ECO:0000313" key="8">
    <source>
        <dbReference type="EMBL" id="TNC52428.1"/>
    </source>
</evidence>
<dbReference type="SUPFAM" id="SSF48317">
    <property type="entry name" value="Acid phosphatase/Vanadium-dependent haloperoxidase"/>
    <property type="match status" value="1"/>
</dbReference>
<keyword evidence="5" id="KW-1133">Transmembrane helix</keyword>
<feature type="domain" description="Phosphatidic acid phosphatase type 2/haloperoxidase" evidence="7">
    <location>
        <begin position="74"/>
        <end position="186"/>
    </location>
</feature>
<protein>
    <submittedName>
        <fullName evidence="8">Phosphatase PAP2 family protein</fullName>
    </submittedName>
</protein>
<keyword evidence="2" id="KW-1003">Cell membrane</keyword>
<dbReference type="InterPro" id="IPR036938">
    <property type="entry name" value="PAP2/HPO_sf"/>
</dbReference>
<dbReference type="GO" id="GO:0005886">
    <property type="term" value="C:plasma membrane"/>
    <property type="evidence" value="ECO:0007669"/>
    <property type="project" value="UniProtKB-SubCell"/>
</dbReference>
<keyword evidence="6" id="KW-0472">Membrane</keyword>
<proteinExistence type="predicted"/>
<evidence type="ECO:0000256" key="5">
    <source>
        <dbReference type="ARBA" id="ARBA00022989"/>
    </source>
</evidence>
<evidence type="ECO:0000256" key="3">
    <source>
        <dbReference type="ARBA" id="ARBA00022692"/>
    </source>
</evidence>
<evidence type="ECO:0000256" key="2">
    <source>
        <dbReference type="ARBA" id="ARBA00022475"/>
    </source>
</evidence>
<dbReference type="Proteomes" id="UP000305887">
    <property type="component" value="Unassembled WGS sequence"/>
</dbReference>
<evidence type="ECO:0000313" key="9">
    <source>
        <dbReference type="Proteomes" id="UP000305887"/>
    </source>
</evidence>
<keyword evidence="4" id="KW-0378">Hydrolase</keyword>
<organism evidence="8 9">
    <name type="scientific">Rubellimicrobium rubrum</name>
    <dbReference type="NCBI Taxonomy" id="2585369"/>
    <lineage>
        <taxon>Bacteria</taxon>
        <taxon>Pseudomonadati</taxon>
        <taxon>Pseudomonadota</taxon>
        <taxon>Alphaproteobacteria</taxon>
        <taxon>Rhodobacterales</taxon>
        <taxon>Roseobacteraceae</taxon>
        <taxon>Rubellimicrobium</taxon>
    </lineage>
</organism>
<evidence type="ECO:0000256" key="4">
    <source>
        <dbReference type="ARBA" id="ARBA00022801"/>
    </source>
</evidence>
<dbReference type="PANTHER" id="PTHR14969:SF62">
    <property type="entry name" value="DECAPRENYLPHOSPHORYL-5-PHOSPHORIBOSE PHOSPHATASE RV3807C-RELATED"/>
    <property type="match status" value="1"/>
</dbReference>
<dbReference type="AlphaFoldDB" id="A0A5C4N3B1"/>
<dbReference type="Gene3D" id="1.20.144.10">
    <property type="entry name" value="Phosphatidic acid phosphatase type 2/haloperoxidase"/>
    <property type="match status" value="1"/>
</dbReference>
<reference evidence="8 9" key="1">
    <citation type="submission" date="2019-06" db="EMBL/GenBank/DDBJ databases">
        <title>YIM 131921 draft genome.</title>
        <authorList>
            <person name="Jiang L."/>
        </authorList>
    </citation>
    <scope>NUCLEOTIDE SEQUENCE [LARGE SCALE GENOMIC DNA]</scope>
    <source>
        <strain evidence="8 9">YIM 131921</strain>
    </source>
</reference>
<dbReference type="SMART" id="SM00014">
    <property type="entry name" value="acidPPc"/>
    <property type="match status" value="1"/>
</dbReference>
<dbReference type="OrthoDB" id="8004717at2"/>
<keyword evidence="9" id="KW-1185">Reference proteome</keyword>
<gene>
    <name evidence="8" type="ORF">FHG66_02495</name>
</gene>
<keyword evidence="3" id="KW-0812">Transmembrane</keyword>
<evidence type="ECO:0000256" key="1">
    <source>
        <dbReference type="ARBA" id="ARBA00004651"/>
    </source>
</evidence>
<dbReference type="EMBL" id="VDFU01000002">
    <property type="protein sequence ID" value="TNC52428.1"/>
    <property type="molecule type" value="Genomic_DNA"/>
</dbReference>
<accession>A0A5C4N3B1</accession>
<name>A0A5C4N3B1_9RHOB</name>
<evidence type="ECO:0000256" key="6">
    <source>
        <dbReference type="ARBA" id="ARBA00023136"/>
    </source>
</evidence>
<comment type="subcellular location">
    <subcellularLocation>
        <location evidence="1">Cell membrane</location>
        <topology evidence="1">Multi-pass membrane protein</topology>
    </subcellularLocation>
</comment>
<comment type="caution">
    <text evidence="8">The sequence shown here is derived from an EMBL/GenBank/DDBJ whole genome shotgun (WGS) entry which is preliminary data.</text>
</comment>